<proteinExistence type="predicted"/>
<protein>
    <recommendedName>
        <fullName evidence="3">Class I SAM-dependent methyltransferase</fullName>
    </recommendedName>
</protein>
<gene>
    <name evidence="1" type="ordered locus">Desdi_2892</name>
</gene>
<dbReference type="RefSeq" id="WP_015263265.1">
    <property type="nucleotide sequence ID" value="NC_019903.1"/>
</dbReference>
<organism evidence="1 2">
    <name type="scientific">Desulfitobacterium dichloroeliminans (strain LMG P-21439 / DCA1)</name>
    <dbReference type="NCBI Taxonomy" id="871963"/>
    <lineage>
        <taxon>Bacteria</taxon>
        <taxon>Bacillati</taxon>
        <taxon>Bacillota</taxon>
        <taxon>Clostridia</taxon>
        <taxon>Eubacteriales</taxon>
        <taxon>Desulfitobacteriaceae</taxon>
        <taxon>Desulfitobacterium</taxon>
    </lineage>
</organism>
<dbReference type="KEGG" id="ddl:Desdi_2892"/>
<sequence length="421" mass="48064">MQATRTKQLLHKNSIKGDAKICIFGAGDYGKRLYCLLKFSSIAIAMFADNNPIKWGKPVFGDVICQGPDTLLPNKECLLMIVAIKNEPEKIAAALRDMGFPYIVLMGDIIDKLEINAMNLVEDIGAELVRYMAYSGVGTDKCLEYDCLPMQRHFYQPIPDIKDLERRNIWERKSKLSGIRWEADRYVANLKDIAKYQPAYDWALSATADPLEFHLANSSFSYICASFLYGMIRKHRPQKIIEIGSGNSTRVIRKAIMDNMSDGVPPTSYKVIDPYCAFGSLDHAEIINMPVEEVDLTIFEELEENDILFIDSSHTVRIGGDVNYEILEILPILGPGVLIHFHDIPMPYEYGKTYATDPTFRVFWTESYLLQAFFVFNDSFEVLLPAMYLLQEQLAVCNECYPSMMNTDSWHSASLWLRRMK</sequence>
<dbReference type="EMBL" id="CP003344">
    <property type="protein sequence ID" value="AGA70304.1"/>
    <property type="molecule type" value="Genomic_DNA"/>
</dbReference>
<accession>L0F8Z8</accession>
<dbReference type="HOGENOM" id="CLU_651699_0_0_9"/>
<dbReference type="eggNOG" id="COG4122">
    <property type="taxonomic scope" value="Bacteria"/>
</dbReference>
<dbReference type="STRING" id="871963.Desdi_2892"/>
<evidence type="ECO:0008006" key="3">
    <source>
        <dbReference type="Google" id="ProtNLM"/>
    </source>
</evidence>
<dbReference type="Proteomes" id="UP000010797">
    <property type="component" value="Chromosome"/>
</dbReference>
<dbReference type="InterPro" id="IPR029063">
    <property type="entry name" value="SAM-dependent_MTases_sf"/>
</dbReference>
<dbReference type="Gene3D" id="3.40.50.150">
    <property type="entry name" value="Vaccinia Virus protein VP39"/>
    <property type="match status" value="1"/>
</dbReference>
<evidence type="ECO:0000313" key="1">
    <source>
        <dbReference type="EMBL" id="AGA70304.1"/>
    </source>
</evidence>
<dbReference type="OrthoDB" id="9795498at2"/>
<keyword evidence="2" id="KW-1185">Reference proteome</keyword>
<dbReference type="AlphaFoldDB" id="L0F8Z8"/>
<dbReference type="Pfam" id="PF13578">
    <property type="entry name" value="Methyltransf_24"/>
    <property type="match status" value="1"/>
</dbReference>
<name>L0F8Z8_DESDL</name>
<dbReference type="SUPFAM" id="SSF53335">
    <property type="entry name" value="S-adenosyl-L-methionine-dependent methyltransferases"/>
    <property type="match status" value="1"/>
</dbReference>
<evidence type="ECO:0000313" key="2">
    <source>
        <dbReference type="Proteomes" id="UP000010797"/>
    </source>
</evidence>
<reference evidence="2" key="1">
    <citation type="submission" date="2012-02" db="EMBL/GenBank/DDBJ databases">
        <title>Complete sequence of Desulfitobacterium dichloroeliminans LMG P-21439.</title>
        <authorList>
            <person name="Lucas S."/>
            <person name="Han J."/>
            <person name="Lapidus A."/>
            <person name="Cheng J.-F."/>
            <person name="Goodwin L."/>
            <person name="Pitluck S."/>
            <person name="Peters L."/>
            <person name="Ovchinnikova G."/>
            <person name="Teshima H."/>
            <person name="Detter J.C."/>
            <person name="Han C."/>
            <person name="Tapia R."/>
            <person name="Land M."/>
            <person name="Hauser L."/>
            <person name="Kyrpides N."/>
            <person name="Ivanova N."/>
            <person name="Pagani I."/>
            <person name="Kruse T."/>
            <person name="de Vos W.M."/>
            <person name="Boon N."/>
            <person name="Smidt H."/>
            <person name="Woyke T."/>
        </authorList>
    </citation>
    <scope>NUCLEOTIDE SEQUENCE [LARGE SCALE GENOMIC DNA]</scope>
    <source>
        <strain evidence="2">LMG P-21439 / DCA1</strain>
    </source>
</reference>